<name>M6U7R6_9LEPT</name>
<comment type="caution">
    <text evidence="1">The sequence shown here is derived from an EMBL/GenBank/DDBJ whole genome shotgun (WGS) entry which is preliminary data.</text>
</comment>
<dbReference type="AlphaFoldDB" id="M6U7R6"/>
<sequence>MKLIFTLFKVLRQVKNKTISRLKNIFKRYGSFKNQWNKLTQFIENLIFTIPLDRL</sequence>
<evidence type="ECO:0000313" key="2">
    <source>
        <dbReference type="Proteomes" id="UP000012153"/>
    </source>
</evidence>
<evidence type="ECO:0008006" key="3">
    <source>
        <dbReference type="Google" id="ProtNLM"/>
    </source>
</evidence>
<dbReference type="EMBL" id="AHOP02000024">
    <property type="protein sequence ID" value="EMO41047.1"/>
    <property type="molecule type" value="Genomic_DNA"/>
</dbReference>
<gene>
    <name evidence="1" type="ORF">LEP1GSC186_4727</name>
</gene>
<dbReference type="Proteomes" id="UP000012153">
    <property type="component" value="Unassembled WGS sequence"/>
</dbReference>
<protein>
    <recommendedName>
        <fullName evidence="3">Transposase</fullName>
    </recommendedName>
</protein>
<organism evidence="1 2">
    <name type="scientific">Leptospira noguchii serovar Autumnalis str. ZUN142</name>
    <dbReference type="NCBI Taxonomy" id="1085540"/>
    <lineage>
        <taxon>Bacteria</taxon>
        <taxon>Pseudomonadati</taxon>
        <taxon>Spirochaetota</taxon>
        <taxon>Spirochaetia</taxon>
        <taxon>Leptospirales</taxon>
        <taxon>Leptospiraceae</taxon>
        <taxon>Leptospira</taxon>
    </lineage>
</organism>
<reference evidence="1 2" key="1">
    <citation type="submission" date="2013-01" db="EMBL/GenBank/DDBJ databases">
        <authorList>
            <person name="Harkins D.M."/>
            <person name="Durkin A.S."/>
            <person name="Brinkac L.M."/>
            <person name="Haft D.H."/>
            <person name="Selengut J.D."/>
            <person name="Sanka R."/>
            <person name="DePew J."/>
            <person name="Purushe J."/>
            <person name="Matthias M.A."/>
            <person name="Vinetz J.M."/>
            <person name="Sutton G.G."/>
            <person name="Nierman W.C."/>
            <person name="Fouts D.E."/>
        </authorList>
    </citation>
    <scope>NUCLEOTIDE SEQUENCE [LARGE SCALE GENOMIC DNA]</scope>
    <source>
        <strain evidence="1 2">ZUN142</strain>
    </source>
</reference>
<evidence type="ECO:0000313" key="1">
    <source>
        <dbReference type="EMBL" id="EMO41047.1"/>
    </source>
</evidence>
<proteinExistence type="predicted"/>
<accession>M6U7R6</accession>